<evidence type="ECO:0000259" key="1">
    <source>
        <dbReference type="Pfam" id="PF14294"/>
    </source>
</evidence>
<sequence length="65" mass="7391">MSHYNTVFSPLLKLIPSHEFETLANQHHSCHSFRKASRWSQFVSIAIAQIAGLISLRDIDENILA</sequence>
<organism evidence="2">
    <name type="scientific">hydrothermal vent metagenome</name>
    <dbReference type="NCBI Taxonomy" id="652676"/>
    <lineage>
        <taxon>unclassified sequences</taxon>
        <taxon>metagenomes</taxon>
        <taxon>ecological metagenomes</taxon>
    </lineage>
</organism>
<accession>A0A3B0YYX1</accession>
<protein>
    <recommendedName>
        <fullName evidence="1">DUF4372 domain-containing protein</fullName>
    </recommendedName>
</protein>
<dbReference type="InterPro" id="IPR025399">
    <property type="entry name" value="DUF4372"/>
</dbReference>
<dbReference type="EMBL" id="UOFL01000232">
    <property type="protein sequence ID" value="VAW81900.1"/>
    <property type="molecule type" value="Genomic_DNA"/>
</dbReference>
<gene>
    <name evidence="2" type="ORF">MNBD_GAMMA12-1936</name>
</gene>
<evidence type="ECO:0000313" key="2">
    <source>
        <dbReference type="EMBL" id="VAW81900.1"/>
    </source>
</evidence>
<dbReference type="AlphaFoldDB" id="A0A3B0YYX1"/>
<dbReference type="Pfam" id="PF14294">
    <property type="entry name" value="DUF4372"/>
    <property type="match status" value="1"/>
</dbReference>
<feature type="domain" description="DUF4372" evidence="1">
    <location>
        <begin position="3"/>
        <end position="64"/>
    </location>
</feature>
<name>A0A3B0YYX1_9ZZZZ</name>
<proteinExistence type="predicted"/>
<reference evidence="2" key="1">
    <citation type="submission" date="2018-06" db="EMBL/GenBank/DDBJ databases">
        <authorList>
            <person name="Zhirakovskaya E."/>
        </authorList>
    </citation>
    <scope>NUCLEOTIDE SEQUENCE</scope>
</reference>